<dbReference type="EMBL" id="WHPC01000002">
    <property type="protein sequence ID" value="MPV35644.1"/>
    <property type="molecule type" value="Genomic_DNA"/>
</dbReference>
<protein>
    <recommendedName>
        <fullName evidence="3">MerR family transcriptional regulator</fullName>
    </recommendedName>
</protein>
<evidence type="ECO:0000313" key="2">
    <source>
        <dbReference type="Proteomes" id="UP000437709"/>
    </source>
</evidence>
<name>A0A6N7EK44_9MICO</name>
<sequence length="60" mass="7231">MFGIGDFARHGRVSVRMLRHWLTRVREFPEHRLPRTGERNRDGPPSWVIRPLRRLTRVEA</sequence>
<dbReference type="AlphaFoldDB" id="A0A6N7EK44"/>
<dbReference type="OrthoDB" id="9802039at2"/>
<dbReference type="Proteomes" id="UP000437709">
    <property type="component" value="Unassembled WGS sequence"/>
</dbReference>
<comment type="caution">
    <text evidence="1">The sequence shown here is derived from an EMBL/GenBank/DDBJ whole genome shotgun (WGS) entry which is preliminary data.</text>
</comment>
<keyword evidence="2" id="KW-1185">Reference proteome</keyword>
<gene>
    <name evidence="1" type="ORF">GB881_01025</name>
</gene>
<proteinExistence type="predicted"/>
<evidence type="ECO:0008006" key="3">
    <source>
        <dbReference type="Google" id="ProtNLM"/>
    </source>
</evidence>
<evidence type="ECO:0000313" key="1">
    <source>
        <dbReference type="EMBL" id="MPV35644.1"/>
    </source>
</evidence>
<reference evidence="1 2" key="1">
    <citation type="submission" date="2019-10" db="EMBL/GenBank/DDBJ databases">
        <title>Georgenia wutianyii sp. nov. and Georgenia yuyongxinii sp. nov. isolated from plateau pika (Ochotona curzoniae) in the Qinghai-Tibet plateau of China.</title>
        <authorList>
            <person name="Tian Z."/>
        </authorList>
    </citation>
    <scope>NUCLEOTIDE SEQUENCE [LARGE SCALE GENOMIC DNA]</scope>
    <source>
        <strain evidence="1 2">JCM 19765</strain>
    </source>
</reference>
<accession>A0A6N7EK44</accession>
<organism evidence="1 2">
    <name type="scientific">Georgenia subflava</name>
    <dbReference type="NCBI Taxonomy" id="1622177"/>
    <lineage>
        <taxon>Bacteria</taxon>
        <taxon>Bacillati</taxon>
        <taxon>Actinomycetota</taxon>
        <taxon>Actinomycetes</taxon>
        <taxon>Micrococcales</taxon>
        <taxon>Bogoriellaceae</taxon>
        <taxon>Georgenia</taxon>
    </lineage>
</organism>